<dbReference type="Gene3D" id="1.25.40.340">
    <property type="match status" value="1"/>
</dbReference>
<dbReference type="PROSITE" id="PS51480">
    <property type="entry name" value="DHAL"/>
    <property type="match status" value="1"/>
</dbReference>
<comment type="catalytic activity">
    <reaction evidence="15">
        <text>FAD = riboflavin cyclic-4',5'-phosphate + AMP + H(+)</text>
        <dbReference type="Rhea" id="RHEA:13729"/>
        <dbReference type="ChEBI" id="CHEBI:15378"/>
        <dbReference type="ChEBI" id="CHEBI:57692"/>
        <dbReference type="ChEBI" id="CHEBI:76202"/>
        <dbReference type="ChEBI" id="CHEBI:456215"/>
        <dbReference type="EC" id="4.6.1.15"/>
    </reaction>
</comment>
<evidence type="ECO:0000259" key="20">
    <source>
        <dbReference type="PROSITE" id="PS51481"/>
    </source>
</evidence>
<dbReference type="PANTHER" id="PTHR28629:SF4">
    <property type="entry name" value="TRIOKINASE_FMN CYCLASE"/>
    <property type="match status" value="1"/>
</dbReference>
<comment type="catalytic activity">
    <reaction evidence="16">
        <text>dihydroxyacetone + ATP = dihydroxyacetone phosphate + ADP + H(+)</text>
        <dbReference type="Rhea" id="RHEA:15773"/>
        <dbReference type="ChEBI" id="CHEBI:15378"/>
        <dbReference type="ChEBI" id="CHEBI:16016"/>
        <dbReference type="ChEBI" id="CHEBI:30616"/>
        <dbReference type="ChEBI" id="CHEBI:57642"/>
        <dbReference type="ChEBI" id="CHEBI:456216"/>
        <dbReference type="EC" id="2.7.1.29"/>
    </reaction>
</comment>
<dbReference type="SUPFAM" id="SSF82549">
    <property type="entry name" value="DAK1/DegV-like"/>
    <property type="match status" value="1"/>
</dbReference>
<evidence type="ECO:0000256" key="9">
    <source>
        <dbReference type="ARBA" id="ARBA00022840"/>
    </source>
</evidence>
<dbReference type="GO" id="GO:0005524">
    <property type="term" value="F:ATP binding"/>
    <property type="evidence" value="ECO:0007669"/>
    <property type="project" value="UniProtKB-KW"/>
</dbReference>
<keyword evidence="9" id="KW-0067">ATP-binding</keyword>
<feature type="domain" description="DhaK" evidence="20">
    <location>
        <begin position="8"/>
        <end position="328"/>
    </location>
</feature>
<dbReference type="Gene3D" id="3.40.50.10440">
    <property type="entry name" value="Dihydroxyacetone kinase, domain 1"/>
    <property type="match status" value="1"/>
</dbReference>
<comment type="function">
    <text evidence="12">Catalyzes both the phosphorylation of dihydroxyacetone and of glyceraldehyde, and the splitting of ribonucleoside diphosphate-X compounds among which FAD is the best substrate. Represses IFIH1-mediated cellular antiviral response.</text>
</comment>
<dbReference type="Gene3D" id="3.30.1180.20">
    <property type="entry name" value="Dihydroxyacetone kinase, domain 2"/>
    <property type="match status" value="1"/>
</dbReference>
<evidence type="ECO:0000256" key="5">
    <source>
        <dbReference type="ARBA" id="ARBA00018932"/>
    </source>
</evidence>
<dbReference type="Pfam" id="PF02734">
    <property type="entry name" value="Dak2"/>
    <property type="match status" value="1"/>
</dbReference>
<dbReference type="EMBL" id="CADEPM010000001">
    <property type="protein sequence ID" value="CAB3397601.1"/>
    <property type="molecule type" value="Genomic_DNA"/>
</dbReference>
<comment type="catalytic activity">
    <reaction evidence="14">
        <text>D-glyceraldehyde + ATP = D-glyceraldehyde 3-phosphate + ADP + H(+)</text>
        <dbReference type="Rhea" id="RHEA:13941"/>
        <dbReference type="ChEBI" id="CHEBI:15378"/>
        <dbReference type="ChEBI" id="CHEBI:17378"/>
        <dbReference type="ChEBI" id="CHEBI:30616"/>
        <dbReference type="ChEBI" id="CHEBI:59776"/>
        <dbReference type="ChEBI" id="CHEBI:456216"/>
        <dbReference type="EC" id="2.7.1.28"/>
    </reaction>
</comment>
<reference evidence="21 22" key="1">
    <citation type="submission" date="2020-04" db="EMBL/GenBank/DDBJ databases">
        <authorList>
            <person name="Laetsch R D."/>
            <person name="Stevens L."/>
            <person name="Kumar S."/>
            <person name="Blaxter L. M."/>
        </authorList>
    </citation>
    <scope>NUCLEOTIDE SEQUENCE [LARGE SCALE GENOMIC DNA]</scope>
</reference>
<protein>
    <recommendedName>
        <fullName evidence="5">Triokinase/FMN cyclase</fullName>
        <ecNumber evidence="3">2.7.1.28</ecNumber>
        <ecNumber evidence="2">2.7.1.29</ecNumber>
        <ecNumber evidence="4">4.6.1.15</ecNumber>
    </recommendedName>
    <alternativeName>
        <fullName evidence="11">Bifunctional ATP-dependent dihydroxyacetone kinase/FAD-AMP lyase (cyclizing)</fullName>
    </alternativeName>
</protein>
<dbReference type="GO" id="GO:0005829">
    <property type="term" value="C:cytosol"/>
    <property type="evidence" value="ECO:0007669"/>
    <property type="project" value="TreeGrafter"/>
</dbReference>
<evidence type="ECO:0000256" key="2">
    <source>
        <dbReference type="ARBA" id="ARBA00012107"/>
    </source>
</evidence>
<feature type="binding site" evidence="18">
    <location>
        <position position="113"/>
    </location>
    <ligand>
        <name>substrate</name>
    </ligand>
</feature>
<sequence>MSKKFVNSPNDVVDDTLYGLVLTNCGLKFHPEINRVILRSDIEEYSKSKVALIAGGGSGHEPYAAGYVGEGMLTAAVAGNLFASPPSHYVLSALNATKSSSGAILIVINYTGDRLHFGLAAERFSGNVKVLTIGDDVAIENPSNRVGRRGLAGAVLAIKIAGAMAEQGKSQDEIYNLTKFVADNVATLGVSLYPCNLPGKRRESHLKEDQIEIGMGIHGEPGKEKAQYTNAAKIVNDVLETLKRKCGLQVGDQLIVMINELGSVCPIEMSIVSGEVVLWFKTQNMVIKRLYRGPYMTSIDAHGISITVLRSNDELLTYLDYPTKASGWIPAININQFQSASKPKASSNNINIAELRPVGGIGDSDLISKILSNLGKAMVDSEEKLNNLDGAAGDGDCGSTFVTASKSLEKARSVLNISHPQTLLQQIALIFEQAVGGTCGALYALMLSSAASCFEKEVKFENVAEAFKKATYAVQKYGGAKPGDRTMVDSLDAAVKALSSYTSSKCQWSKVAQVVEDAAEKTIHQTATVGRASYTSKDAQTLPDAGATAIAIWIRVIADTIESHSNL</sequence>
<dbReference type="FunFam" id="3.40.50.10440:FF:000001">
    <property type="entry name" value="Dihydroxyacetone kinase, DhaK subunit"/>
    <property type="match status" value="1"/>
</dbReference>
<dbReference type="PANTHER" id="PTHR28629">
    <property type="entry name" value="TRIOKINASE/FMN CYCLASE"/>
    <property type="match status" value="1"/>
</dbReference>
<dbReference type="SUPFAM" id="SSF101473">
    <property type="entry name" value="DhaL-like"/>
    <property type="match status" value="1"/>
</dbReference>
<dbReference type="InterPro" id="IPR004006">
    <property type="entry name" value="DhaK_dom"/>
</dbReference>
<evidence type="ECO:0000256" key="17">
    <source>
        <dbReference type="PIRSR" id="PIRSR612734-1"/>
    </source>
</evidence>
<name>A0A8S1E7W0_9PELO</name>
<dbReference type="Pfam" id="PF02733">
    <property type="entry name" value="Dak1"/>
    <property type="match status" value="1"/>
</dbReference>
<dbReference type="InterPro" id="IPR004007">
    <property type="entry name" value="DhaL_dom"/>
</dbReference>
<keyword evidence="10" id="KW-0170">Cobalt</keyword>
<comment type="subunit">
    <text evidence="13">Homodimer. Interacts with IFIH1 (via the CARD domains), the interaction is inhibited by viral infection.</text>
</comment>
<feature type="active site" description="Tele-hemiaminal-histidine intermediate" evidence="17">
    <location>
        <position position="218"/>
    </location>
</feature>
<proteinExistence type="inferred from homology"/>
<dbReference type="GO" id="GO:0050354">
    <property type="term" value="F:triokinase activity"/>
    <property type="evidence" value="ECO:0007669"/>
    <property type="project" value="UniProtKB-EC"/>
</dbReference>
<evidence type="ECO:0000256" key="11">
    <source>
        <dbReference type="ARBA" id="ARBA00032426"/>
    </source>
</evidence>
<dbReference type="FunFam" id="3.30.1180.20:FF:000001">
    <property type="entry name" value="Dihydroxyacetone kinase 1"/>
    <property type="match status" value="1"/>
</dbReference>
<evidence type="ECO:0000259" key="19">
    <source>
        <dbReference type="PROSITE" id="PS51480"/>
    </source>
</evidence>
<dbReference type="NCBIfam" id="TIGR02361">
    <property type="entry name" value="dak_ATP"/>
    <property type="match status" value="1"/>
</dbReference>
<dbReference type="Proteomes" id="UP000494206">
    <property type="component" value="Unassembled WGS sequence"/>
</dbReference>
<gene>
    <name evidence="21" type="ORF">CBOVIS_LOCUS989</name>
</gene>
<dbReference type="SMART" id="SM01120">
    <property type="entry name" value="Dak2"/>
    <property type="match status" value="1"/>
</dbReference>
<dbReference type="EC" id="4.6.1.15" evidence="4"/>
<evidence type="ECO:0000256" key="16">
    <source>
        <dbReference type="ARBA" id="ARBA00048898"/>
    </source>
</evidence>
<dbReference type="InterPro" id="IPR050861">
    <property type="entry name" value="Dihydroxyacetone_Kinase"/>
</dbReference>
<evidence type="ECO:0000256" key="3">
    <source>
        <dbReference type="ARBA" id="ARBA00012110"/>
    </source>
</evidence>
<evidence type="ECO:0000256" key="10">
    <source>
        <dbReference type="ARBA" id="ARBA00023285"/>
    </source>
</evidence>
<dbReference type="GO" id="GO:0019563">
    <property type="term" value="P:glycerol catabolic process"/>
    <property type="evidence" value="ECO:0007669"/>
    <property type="project" value="TreeGrafter"/>
</dbReference>
<evidence type="ECO:0000313" key="21">
    <source>
        <dbReference type="EMBL" id="CAB3397601.1"/>
    </source>
</evidence>
<evidence type="ECO:0000256" key="7">
    <source>
        <dbReference type="ARBA" id="ARBA00022741"/>
    </source>
</evidence>
<evidence type="ECO:0000256" key="18">
    <source>
        <dbReference type="PIRSR" id="PIRSR612734-2"/>
    </source>
</evidence>
<dbReference type="FunFam" id="1.25.40.340:FF:000002">
    <property type="entry name" value="Dihydroxyacetone kinase, L subunit"/>
    <property type="match status" value="1"/>
</dbReference>
<keyword evidence="22" id="KW-1185">Reference proteome</keyword>
<dbReference type="OrthoDB" id="1724672at2759"/>
<evidence type="ECO:0000256" key="6">
    <source>
        <dbReference type="ARBA" id="ARBA00022679"/>
    </source>
</evidence>
<evidence type="ECO:0000256" key="12">
    <source>
        <dbReference type="ARBA" id="ARBA00045490"/>
    </source>
</evidence>
<dbReference type="InterPro" id="IPR036117">
    <property type="entry name" value="DhaL_dom_sf"/>
</dbReference>
<comment type="caution">
    <text evidence="21">The sequence shown here is derived from an EMBL/GenBank/DDBJ whole genome shotgun (WGS) entry which is preliminary data.</text>
</comment>
<organism evidence="21 22">
    <name type="scientific">Caenorhabditis bovis</name>
    <dbReference type="NCBI Taxonomy" id="2654633"/>
    <lineage>
        <taxon>Eukaryota</taxon>
        <taxon>Metazoa</taxon>
        <taxon>Ecdysozoa</taxon>
        <taxon>Nematoda</taxon>
        <taxon>Chromadorea</taxon>
        <taxon>Rhabditida</taxon>
        <taxon>Rhabditina</taxon>
        <taxon>Rhabditomorpha</taxon>
        <taxon>Rhabditoidea</taxon>
        <taxon>Rhabditidae</taxon>
        <taxon>Peloderinae</taxon>
        <taxon>Caenorhabditis</taxon>
    </lineage>
</organism>
<keyword evidence="7" id="KW-0547">Nucleotide-binding</keyword>
<evidence type="ECO:0000256" key="15">
    <source>
        <dbReference type="ARBA" id="ARBA00048526"/>
    </source>
</evidence>
<dbReference type="EC" id="2.7.1.29" evidence="2"/>
<dbReference type="PROSITE" id="PS51481">
    <property type="entry name" value="DHAK"/>
    <property type="match status" value="1"/>
</dbReference>
<dbReference type="InterPro" id="IPR012734">
    <property type="entry name" value="DhaK_ATP"/>
</dbReference>
<evidence type="ECO:0000256" key="14">
    <source>
        <dbReference type="ARBA" id="ARBA00047974"/>
    </source>
</evidence>
<accession>A0A8S1E7W0</accession>
<dbReference type="GO" id="GO:0004371">
    <property type="term" value="F:glycerone kinase activity"/>
    <property type="evidence" value="ECO:0007669"/>
    <property type="project" value="UniProtKB-EC"/>
</dbReference>
<evidence type="ECO:0000256" key="13">
    <source>
        <dbReference type="ARBA" id="ARBA00046681"/>
    </source>
</evidence>
<feature type="domain" description="DhaL" evidence="19">
    <location>
        <begin position="365"/>
        <end position="559"/>
    </location>
</feature>
<evidence type="ECO:0000313" key="22">
    <source>
        <dbReference type="Proteomes" id="UP000494206"/>
    </source>
</evidence>
<keyword evidence="6" id="KW-0808">Transferase</keyword>
<keyword evidence="8" id="KW-0418">Kinase</keyword>
<dbReference type="GO" id="GO:0034012">
    <property type="term" value="F:FAD-AMP lyase (cyclizing) activity"/>
    <property type="evidence" value="ECO:0007669"/>
    <property type="project" value="UniProtKB-EC"/>
</dbReference>
<evidence type="ECO:0000256" key="8">
    <source>
        <dbReference type="ARBA" id="ARBA00022777"/>
    </source>
</evidence>
<dbReference type="EC" id="2.7.1.28" evidence="3"/>
<feature type="binding site" evidence="18">
    <location>
        <begin position="57"/>
        <end position="60"/>
    </location>
    <ligand>
        <name>substrate</name>
    </ligand>
</feature>
<evidence type="ECO:0000256" key="4">
    <source>
        <dbReference type="ARBA" id="ARBA00012578"/>
    </source>
</evidence>
<comment type="similarity">
    <text evidence="1">Belongs to the dihydroxyacetone kinase (DAK) family.</text>
</comment>
<dbReference type="AlphaFoldDB" id="A0A8S1E7W0"/>
<evidence type="ECO:0000256" key="1">
    <source>
        <dbReference type="ARBA" id="ARBA00008757"/>
    </source>
</evidence>